<evidence type="ECO:0000313" key="11">
    <source>
        <dbReference type="Proteomes" id="UP000823629"/>
    </source>
</evidence>
<dbReference type="SUPFAM" id="SSF46934">
    <property type="entry name" value="UBA-like"/>
    <property type="match status" value="1"/>
</dbReference>
<dbReference type="InterPro" id="IPR014039">
    <property type="entry name" value="Transl_elong_EFTs/EF1B_dimer"/>
</dbReference>
<dbReference type="PANTHER" id="PTHR11741:SF0">
    <property type="entry name" value="ELONGATION FACTOR TS, MITOCHONDRIAL"/>
    <property type="match status" value="1"/>
</dbReference>
<dbReference type="AlphaFoldDB" id="A0A9D9DAY5"/>
<dbReference type="InterPro" id="IPR009060">
    <property type="entry name" value="UBA-like_sf"/>
</dbReference>
<comment type="subcellular location">
    <subcellularLocation>
        <location evidence="6 8">Cytoplasm</location>
    </subcellularLocation>
</comment>
<dbReference type="PROSITE" id="PS01127">
    <property type="entry name" value="EF_TS_2"/>
    <property type="match status" value="1"/>
</dbReference>
<dbReference type="Gene3D" id="1.10.286.20">
    <property type="match status" value="1"/>
</dbReference>
<keyword evidence="6" id="KW-0963">Cytoplasm</keyword>
<dbReference type="EMBL" id="JADING010000133">
    <property type="protein sequence ID" value="MBO8414721.1"/>
    <property type="molecule type" value="Genomic_DNA"/>
</dbReference>
<name>A0A9D9DAY5_9BACL</name>
<dbReference type="Proteomes" id="UP000823629">
    <property type="component" value="Unassembled WGS sequence"/>
</dbReference>
<dbReference type="InterPro" id="IPR001816">
    <property type="entry name" value="Transl_elong_EFTs/EF1B"/>
</dbReference>
<keyword evidence="3 6" id="KW-0251">Elongation factor</keyword>
<dbReference type="GO" id="GO:0003746">
    <property type="term" value="F:translation elongation factor activity"/>
    <property type="evidence" value="ECO:0007669"/>
    <property type="project" value="UniProtKB-UniRule"/>
</dbReference>
<reference evidence="10" key="2">
    <citation type="journal article" date="2021" name="PeerJ">
        <title>Extensive microbial diversity within the chicken gut microbiome revealed by metagenomics and culture.</title>
        <authorList>
            <person name="Gilroy R."/>
            <person name="Ravi A."/>
            <person name="Getino M."/>
            <person name="Pursley I."/>
            <person name="Horton D.L."/>
            <person name="Alikhan N.F."/>
            <person name="Baker D."/>
            <person name="Gharbi K."/>
            <person name="Hall N."/>
            <person name="Watson M."/>
            <person name="Adriaenssens E.M."/>
            <person name="Foster-Nyarko E."/>
            <person name="Jarju S."/>
            <person name="Secka A."/>
            <person name="Antonio M."/>
            <person name="Oren A."/>
            <person name="Chaudhuri R.R."/>
            <person name="La Ragione R."/>
            <person name="Hildebrand F."/>
            <person name="Pallen M.J."/>
        </authorList>
    </citation>
    <scope>NUCLEOTIDE SEQUENCE</scope>
    <source>
        <strain evidence="10">1748</strain>
    </source>
</reference>
<dbReference type="Gene3D" id="3.30.479.20">
    <property type="entry name" value="Elongation factor Ts, dimerisation domain"/>
    <property type="match status" value="2"/>
</dbReference>
<feature type="region of interest" description="Involved in Mg(2+) ion dislocation from EF-Tu" evidence="6">
    <location>
        <begin position="79"/>
        <end position="82"/>
    </location>
</feature>
<evidence type="ECO:0000256" key="5">
    <source>
        <dbReference type="ARBA" id="ARBA00025453"/>
    </source>
</evidence>
<dbReference type="InterPro" id="IPR036402">
    <property type="entry name" value="EF-Ts_dimer_sf"/>
</dbReference>
<reference evidence="10" key="1">
    <citation type="submission" date="2020-10" db="EMBL/GenBank/DDBJ databases">
        <authorList>
            <person name="Gilroy R."/>
        </authorList>
    </citation>
    <scope>NUCLEOTIDE SEQUENCE</scope>
    <source>
        <strain evidence="10">1748</strain>
    </source>
</reference>
<evidence type="ECO:0000256" key="2">
    <source>
        <dbReference type="ARBA" id="ARBA00016956"/>
    </source>
</evidence>
<evidence type="ECO:0000256" key="7">
    <source>
        <dbReference type="RuleBase" id="RU000642"/>
    </source>
</evidence>
<evidence type="ECO:0000256" key="3">
    <source>
        <dbReference type="ARBA" id="ARBA00022768"/>
    </source>
</evidence>
<dbReference type="FunFam" id="1.10.8.10:FF:000001">
    <property type="entry name" value="Elongation factor Ts"/>
    <property type="match status" value="1"/>
</dbReference>
<gene>
    <name evidence="6" type="primary">tsf</name>
    <name evidence="10" type="ORF">IAC78_04570</name>
</gene>
<comment type="caution">
    <text evidence="10">The sequence shown here is derived from an EMBL/GenBank/DDBJ whole genome shotgun (WGS) entry which is preliminary data.</text>
</comment>
<comment type="similarity">
    <text evidence="1 6 7">Belongs to the EF-Ts family.</text>
</comment>
<proteinExistence type="inferred from homology"/>
<evidence type="ECO:0000256" key="4">
    <source>
        <dbReference type="ARBA" id="ARBA00022917"/>
    </source>
</evidence>
<accession>A0A9D9DAY5</accession>
<evidence type="ECO:0000256" key="1">
    <source>
        <dbReference type="ARBA" id="ARBA00005532"/>
    </source>
</evidence>
<dbReference type="CDD" id="cd14275">
    <property type="entry name" value="UBA_EF-Ts"/>
    <property type="match status" value="1"/>
</dbReference>
<dbReference type="GO" id="GO:0005737">
    <property type="term" value="C:cytoplasm"/>
    <property type="evidence" value="ECO:0007669"/>
    <property type="project" value="UniProtKB-SubCell"/>
</dbReference>
<organism evidence="10 11">
    <name type="scientific">Candidatus Scatoplasma merdavium</name>
    <dbReference type="NCBI Taxonomy" id="2840932"/>
    <lineage>
        <taxon>Bacteria</taxon>
        <taxon>Bacillati</taxon>
        <taxon>Bacillota</taxon>
        <taxon>Bacilli</taxon>
        <taxon>Bacillales</taxon>
        <taxon>Candidatus Scatoplasma</taxon>
    </lineage>
</organism>
<dbReference type="NCBIfam" id="TIGR00116">
    <property type="entry name" value="tsf"/>
    <property type="match status" value="1"/>
</dbReference>
<sequence length="295" mass="32782">MSEMVELIKQLRDRTGAGLMDCKHALVESGNDIEKAILWLREKGIAKQAKKASRIAAEGLTTIKIKDNRAVVLEINCETDFVAKSDPFIDLVNQVAEITIDQLPDNVEELKQAQNAEGKTVAELFTDAAIKLGEKLDLRRFVIVNKSEDEHFGSYIHMKGAMSVLIVTKGGDVQTADDLAMCIASTGPSYLTIDEVSPAERAQEKAIQIENAKEDPSFAKKPQQIQEKIIEGRVNKHFEAQVFEYQEYVLDSTKTIAQVLKETGVTPVKFIRYKVGEGIEKRADDFAAEVAKELN</sequence>
<dbReference type="HAMAP" id="MF_00050">
    <property type="entry name" value="EF_Ts"/>
    <property type="match status" value="1"/>
</dbReference>
<dbReference type="Pfam" id="PF00889">
    <property type="entry name" value="EF_TS"/>
    <property type="match status" value="1"/>
</dbReference>
<dbReference type="Gene3D" id="1.10.8.10">
    <property type="entry name" value="DNA helicase RuvA subunit, C-terminal domain"/>
    <property type="match status" value="1"/>
</dbReference>
<evidence type="ECO:0000259" key="9">
    <source>
        <dbReference type="Pfam" id="PF00889"/>
    </source>
</evidence>
<keyword evidence="4 6" id="KW-0648">Protein biosynthesis</keyword>
<dbReference type="PANTHER" id="PTHR11741">
    <property type="entry name" value="ELONGATION FACTOR TS"/>
    <property type="match status" value="1"/>
</dbReference>
<feature type="domain" description="Translation elongation factor EFTs/EF1B dimerisation" evidence="9">
    <location>
        <begin position="70"/>
        <end position="277"/>
    </location>
</feature>
<dbReference type="InterPro" id="IPR018101">
    <property type="entry name" value="Transl_elong_Ts_CS"/>
</dbReference>
<comment type="function">
    <text evidence="5 6 7">Associates with the EF-Tu.GDP complex and induces the exchange of GDP to GTP. It remains bound to the aminoacyl-tRNA.EF-Tu.GTP complex up to the GTP hydrolysis stage on the ribosome.</text>
</comment>
<evidence type="ECO:0000256" key="8">
    <source>
        <dbReference type="RuleBase" id="RU000643"/>
    </source>
</evidence>
<evidence type="ECO:0000256" key="6">
    <source>
        <dbReference type="HAMAP-Rule" id="MF_00050"/>
    </source>
</evidence>
<protein>
    <recommendedName>
        <fullName evidence="2 6">Elongation factor Ts</fullName>
        <shortName evidence="6">EF-Ts</shortName>
    </recommendedName>
</protein>
<dbReference type="SUPFAM" id="SSF54713">
    <property type="entry name" value="Elongation factor Ts (EF-Ts), dimerisation domain"/>
    <property type="match status" value="2"/>
</dbReference>
<evidence type="ECO:0000313" key="10">
    <source>
        <dbReference type="EMBL" id="MBO8414721.1"/>
    </source>
</evidence>